<dbReference type="AlphaFoldDB" id="A0A1V4KPN9"/>
<name>A0A1V4KPN9_PATFA</name>
<organism evidence="2 3">
    <name type="scientific">Patagioenas fasciata monilis</name>
    <dbReference type="NCBI Taxonomy" id="372326"/>
    <lineage>
        <taxon>Eukaryota</taxon>
        <taxon>Metazoa</taxon>
        <taxon>Chordata</taxon>
        <taxon>Craniata</taxon>
        <taxon>Vertebrata</taxon>
        <taxon>Euteleostomi</taxon>
        <taxon>Archelosauria</taxon>
        <taxon>Archosauria</taxon>
        <taxon>Dinosauria</taxon>
        <taxon>Saurischia</taxon>
        <taxon>Theropoda</taxon>
        <taxon>Coelurosauria</taxon>
        <taxon>Aves</taxon>
        <taxon>Neognathae</taxon>
        <taxon>Neoaves</taxon>
        <taxon>Columbimorphae</taxon>
        <taxon>Columbiformes</taxon>
        <taxon>Columbidae</taxon>
        <taxon>Patagioenas</taxon>
    </lineage>
</organism>
<evidence type="ECO:0000256" key="1">
    <source>
        <dbReference type="SAM" id="Phobius"/>
    </source>
</evidence>
<dbReference type="Proteomes" id="UP000190648">
    <property type="component" value="Unassembled WGS sequence"/>
</dbReference>
<sequence>MNLLCLVKACQRCKHFCPGGGAEGTEFIYSCHGRKTVVKTGGTGQPLKRRCHIVGEFLPTSSKAASSAPYTFDWLNCMNGPVTQSSSLCMSKLFCSSLVMLSFTITVDLVLVLPTAMEILLPTLLCKEPNPT</sequence>
<keyword evidence="1" id="KW-0812">Transmembrane</keyword>
<keyword evidence="1" id="KW-1133">Transmembrane helix</keyword>
<proteinExistence type="predicted"/>
<keyword evidence="3" id="KW-1185">Reference proteome</keyword>
<evidence type="ECO:0000313" key="2">
    <source>
        <dbReference type="EMBL" id="OPJ86416.1"/>
    </source>
</evidence>
<keyword evidence="1" id="KW-0472">Membrane</keyword>
<comment type="caution">
    <text evidence="2">The sequence shown here is derived from an EMBL/GenBank/DDBJ whole genome shotgun (WGS) entry which is preliminary data.</text>
</comment>
<feature type="transmembrane region" description="Helical" evidence="1">
    <location>
        <begin position="93"/>
        <end position="113"/>
    </location>
</feature>
<dbReference type="EMBL" id="LSYS01002352">
    <property type="protein sequence ID" value="OPJ86416.1"/>
    <property type="molecule type" value="Genomic_DNA"/>
</dbReference>
<evidence type="ECO:0000313" key="3">
    <source>
        <dbReference type="Proteomes" id="UP000190648"/>
    </source>
</evidence>
<gene>
    <name evidence="2" type="ORF">AV530_008335</name>
</gene>
<accession>A0A1V4KPN9</accession>
<protein>
    <submittedName>
        <fullName evidence="2">Uncharacterized protein</fullName>
    </submittedName>
</protein>
<reference evidence="2 3" key="1">
    <citation type="submission" date="2016-02" db="EMBL/GenBank/DDBJ databases">
        <title>Band-tailed pigeon sequencing and assembly.</title>
        <authorList>
            <person name="Soares A.E."/>
            <person name="Novak B.J."/>
            <person name="Rice E.S."/>
            <person name="O'Connell B."/>
            <person name="Chang D."/>
            <person name="Weber S."/>
            <person name="Shapiro B."/>
        </authorList>
    </citation>
    <scope>NUCLEOTIDE SEQUENCE [LARGE SCALE GENOMIC DNA]</scope>
    <source>
        <strain evidence="2">BTP2013</strain>
        <tissue evidence="2">Blood</tissue>
    </source>
</reference>